<keyword evidence="2" id="KW-1185">Reference proteome</keyword>
<proteinExistence type="predicted"/>
<dbReference type="Proteomes" id="UP001234297">
    <property type="component" value="Chromosome 9"/>
</dbReference>
<accession>A0ACC2KK06</accession>
<evidence type="ECO:0000313" key="1">
    <source>
        <dbReference type="EMBL" id="KAJ8621366.1"/>
    </source>
</evidence>
<organism evidence="1 2">
    <name type="scientific">Persea americana</name>
    <name type="common">Avocado</name>
    <dbReference type="NCBI Taxonomy" id="3435"/>
    <lineage>
        <taxon>Eukaryota</taxon>
        <taxon>Viridiplantae</taxon>
        <taxon>Streptophyta</taxon>
        <taxon>Embryophyta</taxon>
        <taxon>Tracheophyta</taxon>
        <taxon>Spermatophyta</taxon>
        <taxon>Magnoliopsida</taxon>
        <taxon>Magnoliidae</taxon>
        <taxon>Laurales</taxon>
        <taxon>Lauraceae</taxon>
        <taxon>Persea</taxon>
    </lineage>
</organism>
<sequence length="424" mass="49448">MNLVVVSDPKLADEILHTKGVEFGSRRQNMVFDIFTDKGQDMVFSIYGDHWQKMRRVVTASFFTNKVVQQYREKWEEKMDLVVKDLYRDEKASVEGVVIRRRLLLMQYNILYRMMFDMRFESMEDPLLKQITQLKTERTMLGKSFQFNYGEFMPILKPFLRGYLERCRELQSRRLIFFNKYSIEKKIKALDRDKHNINCAIDHILEAKKNGEINEKNVKHIVENINVAGIETTLWSMEWAIVELVNHPNVQSKLRDEISNILERNPLTESDLDRLPYLQAVVKETLRLHTPIPLLLPHMNLEDAELNGYTIPKGPKVVVNAWWLPNNPAWWKKSEEFLPEQFLEEEGGTDDVRGGRVDFRYLPFGVGRRSCPGIILALPILGIVIGKLVMNFELCPPEGMEKINASERGGLFSLRITNHSTVAF</sequence>
<protein>
    <submittedName>
        <fullName evidence="1">Uncharacterized protein</fullName>
    </submittedName>
</protein>
<name>A0ACC2KK06_PERAE</name>
<evidence type="ECO:0000313" key="2">
    <source>
        <dbReference type="Proteomes" id="UP001234297"/>
    </source>
</evidence>
<comment type="caution">
    <text evidence="1">The sequence shown here is derived from an EMBL/GenBank/DDBJ whole genome shotgun (WGS) entry which is preliminary data.</text>
</comment>
<gene>
    <name evidence="1" type="ORF">MRB53_029895</name>
</gene>
<reference evidence="1 2" key="1">
    <citation type="journal article" date="2022" name="Hortic Res">
        <title>A haplotype resolved chromosomal level avocado genome allows analysis of novel avocado genes.</title>
        <authorList>
            <person name="Nath O."/>
            <person name="Fletcher S.J."/>
            <person name="Hayward A."/>
            <person name="Shaw L.M."/>
            <person name="Masouleh A.K."/>
            <person name="Furtado A."/>
            <person name="Henry R.J."/>
            <person name="Mitter N."/>
        </authorList>
    </citation>
    <scope>NUCLEOTIDE SEQUENCE [LARGE SCALE GENOMIC DNA]</scope>
    <source>
        <strain evidence="2">cv. Hass</strain>
    </source>
</reference>
<dbReference type="EMBL" id="CM056817">
    <property type="protein sequence ID" value="KAJ8621366.1"/>
    <property type="molecule type" value="Genomic_DNA"/>
</dbReference>